<dbReference type="EMBL" id="CP049863">
    <property type="protein sequence ID" value="QIK62143.1"/>
    <property type="molecule type" value="Genomic_DNA"/>
</dbReference>
<dbReference type="AlphaFoldDB" id="A0A6G7XC59"/>
<name>A0A6G7XC59_9MICO</name>
<gene>
    <name evidence="1" type="ORF">G7068_02200</name>
</gene>
<organism evidence="1 2">
    <name type="scientific">Leucobacter viscericola</name>
    <dbReference type="NCBI Taxonomy" id="2714935"/>
    <lineage>
        <taxon>Bacteria</taxon>
        <taxon>Bacillati</taxon>
        <taxon>Actinomycetota</taxon>
        <taxon>Actinomycetes</taxon>
        <taxon>Micrococcales</taxon>
        <taxon>Microbacteriaceae</taxon>
        <taxon>Leucobacter</taxon>
    </lineage>
</organism>
<sequence>MSNPTQERTDLANKVINSRFATTKFKAGYDLNDVDDFLDTVARQLRDEPRAEVIAKTIKNAAFRQTKWRDGYNSEQVDRFLDELVKTLRTWQDPDLNLLA</sequence>
<keyword evidence="2" id="KW-1185">Reference proteome</keyword>
<evidence type="ECO:0000313" key="1">
    <source>
        <dbReference type="EMBL" id="QIK62143.1"/>
    </source>
</evidence>
<reference evidence="1 2" key="1">
    <citation type="submission" date="2020-03" db="EMBL/GenBank/DDBJ databases">
        <title>Leucobacter sp. nov., isolated from beetles.</title>
        <authorList>
            <person name="Hyun D.-W."/>
            <person name="Bae J.-W."/>
        </authorList>
    </citation>
    <scope>NUCLEOTIDE SEQUENCE [LARGE SCALE GENOMIC DNA]</scope>
    <source>
        <strain evidence="1 2">HDW9C</strain>
    </source>
</reference>
<evidence type="ECO:0000313" key="2">
    <source>
        <dbReference type="Proteomes" id="UP000502677"/>
    </source>
</evidence>
<protein>
    <submittedName>
        <fullName evidence="1">DivIVA domain-containing protein</fullName>
    </submittedName>
</protein>
<dbReference type="Proteomes" id="UP000502677">
    <property type="component" value="Chromosome"/>
</dbReference>
<dbReference type="NCBIfam" id="TIGR03544">
    <property type="entry name" value="DivI1A_domain"/>
    <property type="match status" value="2"/>
</dbReference>
<proteinExistence type="predicted"/>
<accession>A0A6G7XC59</accession>
<dbReference type="KEGG" id="lvi:G7068_02200"/>
<dbReference type="RefSeq" id="WP_166288237.1">
    <property type="nucleotide sequence ID" value="NZ_CP049863.1"/>
</dbReference>
<dbReference type="InterPro" id="IPR019933">
    <property type="entry name" value="DivIVA_domain"/>
</dbReference>
<dbReference type="Gene3D" id="6.10.250.660">
    <property type="match status" value="2"/>
</dbReference>